<dbReference type="Proteomes" id="UP000538670">
    <property type="component" value="Unassembled WGS sequence"/>
</dbReference>
<evidence type="ECO:0000313" key="2">
    <source>
        <dbReference type="EMBL" id="MBB3881159.1"/>
    </source>
</evidence>
<keyword evidence="1" id="KW-0812">Transmembrane</keyword>
<evidence type="ECO:0000256" key="1">
    <source>
        <dbReference type="SAM" id="Phobius"/>
    </source>
</evidence>
<dbReference type="GO" id="GO:0006508">
    <property type="term" value="P:proteolysis"/>
    <property type="evidence" value="ECO:0007669"/>
    <property type="project" value="UniProtKB-KW"/>
</dbReference>
<dbReference type="SUPFAM" id="SSF50156">
    <property type="entry name" value="PDZ domain-like"/>
    <property type="match status" value="1"/>
</dbReference>
<dbReference type="EMBL" id="JACIDH010000039">
    <property type="protein sequence ID" value="MBB3881159.1"/>
    <property type="molecule type" value="Genomic_DNA"/>
</dbReference>
<keyword evidence="3" id="KW-1185">Reference proteome</keyword>
<organism evidence="2 3">
    <name type="scientific">Sphingomonas pseudosanguinis</name>
    <dbReference type="NCBI Taxonomy" id="413712"/>
    <lineage>
        <taxon>Bacteria</taxon>
        <taxon>Pseudomonadati</taxon>
        <taxon>Pseudomonadota</taxon>
        <taxon>Alphaproteobacteria</taxon>
        <taxon>Sphingomonadales</taxon>
        <taxon>Sphingomonadaceae</taxon>
        <taxon>Sphingomonas</taxon>
    </lineage>
</organism>
<keyword evidence="2" id="KW-0645">Protease</keyword>
<name>A0A7W6F4K6_9SPHN</name>
<dbReference type="AlphaFoldDB" id="A0A7W6F4K6"/>
<protein>
    <submittedName>
        <fullName evidence="2">Membrane-associated protease RseP (Regulator of RpoE activity)</fullName>
    </submittedName>
</protein>
<keyword evidence="1" id="KW-0472">Membrane</keyword>
<feature type="transmembrane region" description="Helical" evidence="1">
    <location>
        <begin position="27"/>
        <end position="47"/>
    </location>
</feature>
<comment type="caution">
    <text evidence="2">The sequence shown here is derived from an EMBL/GenBank/DDBJ whole genome shotgun (WGS) entry which is preliminary data.</text>
</comment>
<dbReference type="RefSeq" id="WP_183953168.1">
    <property type="nucleotide sequence ID" value="NZ_JACIDH010000039.1"/>
</dbReference>
<keyword evidence="1" id="KW-1133">Transmembrane helix</keyword>
<accession>A0A7W6F4K6</accession>
<gene>
    <name evidence="2" type="ORF">GGR48_003622</name>
</gene>
<proteinExistence type="predicted"/>
<dbReference type="GO" id="GO:0008233">
    <property type="term" value="F:peptidase activity"/>
    <property type="evidence" value="ECO:0007669"/>
    <property type="project" value="UniProtKB-KW"/>
</dbReference>
<dbReference type="InterPro" id="IPR036034">
    <property type="entry name" value="PDZ_sf"/>
</dbReference>
<dbReference type="Gene3D" id="2.30.42.10">
    <property type="match status" value="1"/>
</dbReference>
<reference evidence="2 3" key="1">
    <citation type="submission" date="2020-08" db="EMBL/GenBank/DDBJ databases">
        <title>Genomic Encyclopedia of Type Strains, Phase IV (KMG-IV): sequencing the most valuable type-strain genomes for metagenomic binning, comparative biology and taxonomic classification.</title>
        <authorList>
            <person name="Goeker M."/>
        </authorList>
    </citation>
    <scope>NUCLEOTIDE SEQUENCE [LARGE SCALE GENOMIC DNA]</scope>
    <source>
        <strain evidence="2 3">DSM 19512</strain>
    </source>
</reference>
<keyword evidence="2" id="KW-0378">Hydrolase</keyword>
<evidence type="ECO:0000313" key="3">
    <source>
        <dbReference type="Proteomes" id="UP000538670"/>
    </source>
</evidence>
<sequence length="161" mass="16821">MDDARRDRQAIVAPRRPPAAPVKGLRLVGWSAGSAALLGGAAIAMLVGHMPLHAGGRQKPTLYGATFAPLGGDRPGLVVTSLRSHAEDAPAAVTEPPLRVGDTVLAIDDQPAMSFGQLRDEAARHANSPVRLRVARDHGLVTITLLRTGPGGLRGQQDLID</sequence>